<organism evidence="1 2">
    <name type="scientific">Brenthis ino</name>
    <name type="common">lesser marbled fritillary</name>
    <dbReference type="NCBI Taxonomy" id="405034"/>
    <lineage>
        <taxon>Eukaryota</taxon>
        <taxon>Metazoa</taxon>
        <taxon>Ecdysozoa</taxon>
        <taxon>Arthropoda</taxon>
        <taxon>Hexapoda</taxon>
        <taxon>Insecta</taxon>
        <taxon>Pterygota</taxon>
        <taxon>Neoptera</taxon>
        <taxon>Endopterygota</taxon>
        <taxon>Lepidoptera</taxon>
        <taxon>Glossata</taxon>
        <taxon>Ditrysia</taxon>
        <taxon>Papilionoidea</taxon>
        <taxon>Nymphalidae</taxon>
        <taxon>Heliconiinae</taxon>
        <taxon>Argynnini</taxon>
        <taxon>Brenthis</taxon>
    </lineage>
</organism>
<name>A0A8J9VDI5_9NEOP</name>
<protein>
    <submittedName>
        <fullName evidence="1">Uncharacterized protein</fullName>
    </submittedName>
</protein>
<feature type="non-terminal residue" evidence="1">
    <location>
        <position position="274"/>
    </location>
</feature>
<gene>
    <name evidence="1" type="ORF">BINO364_LOCUS10125</name>
</gene>
<evidence type="ECO:0000313" key="1">
    <source>
        <dbReference type="EMBL" id="CAH0724415.1"/>
    </source>
</evidence>
<evidence type="ECO:0000313" key="2">
    <source>
        <dbReference type="Proteomes" id="UP000838878"/>
    </source>
</evidence>
<reference evidence="1" key="1">
    <citation type="submission" date="2021-12" db="EMBL/GenBank/DDBJ databases">
        <authorList>
            <person name="Martin H S."/>
        </authorList>
    </citation>
    <scope>NUCLEOTIDE SEQUENCE</scope>
</reference>
<accession>A0A8J9VDI5</accession>
<dbReference type="Proteomes" id="UP000838878">
    <property type="component" value="Chromosome 4"/>
</dbReference>
<sequence>MVILCLQKEAVDSVTTGQLLPSSLKEMLKAVLLFLPFTMASIKININPATKFSKETVDITGFEESRTTKTELETFKITEHIPLKATILDHGRRNVLVTVKEFHNNSSAPSVAKGGIKEEVLETLSTTWSESEALSIARDITFKYGSLSYSYTSYWGKEVNKSKTKILTTTSDVEVSLKPGQSVKAILSATRGTLSLKVDYSATVHGDIYCRYTFFFIPIYGQEFEVNKYLDLMNLPHSVISSEIISVDYYYGAQVVIKDIESDKSLLIEPVLIL</sequence>
<dbReference type="Gene3D" id="2.170.15.10">
    <property type="entry name" value="Proaerolysin, chain A, domain 3"/>
    <property type="match status" value="1"/>
</dbReference>
<keyword evidence="2" id="KW-1185">Reference proteome</keyword>
<dbReference type="AlphaFoldDB" id="A0A8J9VDI5"/>
<dbReference type="OrthoDB" id="7405779at2759"/>
<dbReference type="EMBL" id="OV170224">
    <property type="protein sequence ID" value="CAH0724415.1"/>
    <property type="molecule type" value="Genomic_DNA"/>
</dbReference>
<proteinExistence type="predicted"/>